<dbReference type="SUPFAM" id="SSF52172">
    <property type="entry name" value="CheY-like"/>
    <property type="match status" value="1"/>
</dbReference>
<protein>
    <submittedName>
        <fullName evidence="6">Response regulator transcription factor</fullName>
    </submittedName>
</protein>
<sequence length="210" mass="23255">MYNKAVTRIAIIEDDETIREGYAYLIDHTSPYQVVNTYASFETAKHQLAKDNPDVILLDIQLPGVSGIDALPLIKKMLPQVYVIILTVFEVEKTILDALANGASGYFTKNTPSAKIIDAIKEVIMGGGPMSPNVARTVIRSLQKNFDSPLTKREAQILDLISKGKDRSQIASELFIEVETVKTHVKNIYIKLNVNSKADAIKIAKANRLI</sequence>
<evidence type="ECO:0000259" key="4">
    <source>
        <dbReference type="PROSITE" id="PS50043"/>
    </source>
</evidence>
<dbReference type="PROSITE" id="PS50110">
    <property type="entry name" value="RESPONSE_REGULATORY"/>
    <property type="match status" value="1"/>
</dbReference>
<keyword evidence="1 3" id="KW-0597">Phosphoprotein</keyword>
<dbReference type="EMBL" id="JAZDQT010000001">
    <property type="protein sequence ID" value="MEE1943931.1"/>
    <property type="molecule type" value="Genomic_DNA"/>
</dbReference>
<name>A0ABU7I3N8_9SPHI</name>
<dbReference type="SUPFAM" id="SSF46894">
    <property type="entry name" value="C-terminal effector domain of the bipartite response regulators"/>
    <property type="match status" value="1"/>
</dbReference>
<comment type="caution">
    <text evidence="6">The sequence shown here is derived from an EMBL/GenBank/DDBJ whole genome shotgun (WGS) entry which is preliminary data.</text>
</comment>
<dbReference type="Pfam" id="PF00072">
    <property type="entry name" value="Response_reg"/>
    <property type="match status" value="1"/>
</dbReference>
<dbReference type="Gene3D" id="3.40.50.2300">
    <property type="match status" value="1"/>
</dbReference>
<feature type="domain" description="Response regulatory" evidence="5">
    <location>
        <begin position="8"/>
        <end position="124"/>
    </location>
</feature>
<reference evidence="6 7" key="1">
    <citation type="submission" date="2024-01" db="EMBL/GenBank/DDBJ databases">
        <title>Pedobacter sp. nov., isolated from fresh soil.</title>
        <authorList>
            <person name="Le N.T.T."/>
        </authorList>
    </citation>
    <scope>NUCLEOTIDE SEQUENCE [LARGE SCALE GENOMIC DNA]</scope>
    <source>
        <strain evidence="6 7">KR3-3</strain>
    </source>
</reference>
<evidence type="ECO:0000256" key="1">
    <source>
        <dbReference type="ARBA" id="ARBA00022553"/>
    </source>
</evidence>
<dbReference type="PRINTS" id="PR00038">
    <property type="entry name" value="HTHLUXR"/>
</dbReference>
<dbReference type="SMART" id="SM00448">
    <property type="entry name" value="REC"/>
    <property type="match status" value="1"/>
</dbReference>
<evidence type="ECO:0000256" key="3">
    <source>
        <dbReference type="PROSITE-ProRule" id="PRU00169"/>
    </source>
</evidence>
<dbReference type="InterPro" id="IPR016032">
    <property type="entry name" value="Sig_transdc_resp-reg_C-effctor"/>
</dbReference>
<evidence type="ECO:0000313" key="6">
    <source>
        <dbReference type="EMBL" id="MEE1943931.1"/>
    </source>
</evidence>
<evidence type="ECO:0000256" key="2">
    <source>
        <dbReference type="ARBA" id="ARBA00023125"/>
    </source>
</evidence>
<keyword evidence="2" id="KW-0238">DNA-binding</keyword>
<accession>A0ABU7I3N8</accession>
<dbReference type="Pfam" id="PF00196">
    <property type="entry name" value="GerE"/>
    <property type="match status" value="1"/>
</dbReference>
<dbReference type="CDD" id="cd17535">
    <property type="entry name" value="REC_NarL-like"/>
    <property type="match status" value="1"/>
</dbReference>
<evidence type="ECO:0000259" key="5">
    <source>
        <dbReference type="PROSITE" id="PS50110"/>
    </source>
</evidence>
<dbReference type="PANTHER" id="PTHR43214">
    <property type="entry name" value="TWO-COMPONENT RESPONSE REGULATOR"/>
    <property type="match status" value="1"/>
</dbReference>
<dbReference type="InterPro" id="IPR039420">
    <property type="entry name" value="WalR-like"/>
</dbReference>
<dbReference type="RefSeq" id="WP_330106321.1">
    <property type="nucleotide sequence ID" value="NZ_JAZDQT010000001.1"/>
</dbReference>
<dbReference type="InterPro" id="IPR000792">
    <property type="entry name" value="Tscrpt_reg_LuxR_C"/>
</dbReference>
<dbReference type="InterPro" id="IPR011006">
    <property type="entry name" value="CheY-like_superfamily"/>
</dbReference>
<gene>
    <name evidence="6" type="ORF">VRU48_02350</name>
</gene>
<organism evidence="6 7">
    <name type="scientific">Pedobacter albus</name>
    <dbReference type="NCBI Taxonomy" id="3113905"/>
    <lineage>
        <taxon>Bacteria</taxon>
        <taxon>Pseudomonadati</taxon>
        <taxon>Bacteroidota</taxon>
        <taxon>Sphingobacteriia</taxon>
        <taxon>Sphingobacteriales</taxon>
        <taxon>Sphingobacteriaceae</taxon>
        <taxon>Pedobacter</taxon>
    </lineage>
</organism>
<dbReference type="InterPro" id="IPR001789">
    <property type="entry name" value="Sig_transdc_resp-reg_receiver"/>
</dbReference>
<dbReference type="SMART" id="SM00421">
    <property type="entry name" value="HTH_LUXR"/>
    <property type="match status" value="1"/>
</dbReference>
<keyword evidence="7" id="KW-1185">Reference proteome</keyword>
<feature type="modified residue" description="4-aspartylphosphate" evidence="3">
    <location>
        <position position="59"/>
    </location>
</feature>
<dbReference type="Proteomes" id="UP001336835">
    <property type="component" value="Unassembled WGS sequence"/>
</dbReference>
<feature type="domain" description="HTH luxR-type" evidence="4">
    <location>
        <begin position="143"/>
        <end position="208"/>
    </location>
</feature>
<dbReference type="PROSITE" id="PS50043">
    <property type="entry name" value="HTH_LUXR_2"/>
    <property type="match status" value="1"/>
</dbReference>
<evidence type="ECO:0000313" key="7">
    <source>
        <dbReference type="Proteomes" id="UP001336835"/>
    </source>
</evidence>
<dbReference type="InterPro" id="IPR058245">
    <property type="entry name" value="NreC/VraR/RcsB-like_REC"/>
</dbReference>
<dbReference type="CDD" id="cd06170">
    <property type="entry name" value="LuxR_C_like"/>
    <property type="match status" value="1"/>
</dbReference>
<proteinExistence type="predicted"/>